<sequence>MNSQQQQQVIDKLEALIRETQATIDRVEVHGLDKTMPDDYEKLLDILDSAIKQQREHTWTMLQEKVPEG</sequence>
<proteinExistence type="predicted"/>
<dbReference type="Proteomes" id="UP001319846">
    <property type="component" value="Unassembled WGS sequence"/>
</dbReference>
<gene>
    <name evidence="1" type="ORF">HW452_14255</name>
</gene>
<name>A0ACC5VWV4_9GAMM</name>
<reference evidence="1" key="1">
    <citation type="submission" date="2020-06" db="EMBL/GenBank/DDBJ databases">
        <title>Whole Genome Sequence of Halomonas aquamarina MB598.</title>
        <authorList>
            <person name="Pervaiz M."/>
            <person name="Fariq A."/>
            <person name="Yasmin A."/>
            <person name="Welch M."/>
        </authorList>
    </citation>
    <scope>NUCLEOTIDE SEQUENCE</scope>
    <source>
        <strain evidence="1">MB598</strain>
    </source>
</reference>
<accession>A0ACC5VWV4</accession>
<dbReference type="EMBL" id="JABYQT010000010">
    <property type="protein sequence ID" value="MBZ5488686.1"/>
    <property type="molecule type" value="Genomic_DNA"/>
</dbReference>
<protein>
    <submittedName>
        <fullName evidence="1">Uncharacterized protein</fullName>
    </submittedName>
</protein>
<evidence type="ECO:0000313" key="1">
    <source>
        <dbReference type="EMBL" id="MBZ5488686.1"/>
    </source>
</evidence>
<comment type="caution">
    <text evidence="1">The sequence shown here is derived from an EMBL/GenBank/DDBJ whole genome shotgun (WGS) entry which is preliminary data.</text>
</comment>
<keyword evidence="2" id="KW-1185">Reference proteome</keyword>
<organism evidence="1 2">
    <name type="scientific">Vreelandella aquamarina</name>
    <dbReference type="NCBI Taxonomy" id="77097"/>
    <lineage>
        <taxon>Bacteria</taxon>
        <taxon>Pseudomonadati</taxon>
        <taxon>Pseudomonadota</taxon>
        <taxon>Gammaproteobacteria</taxon>
        <taxon>Oceanospirillales</taxon>
        <taxon>Halomonadaceae</taxon>
        <taxon>Vreelandella</taxon>
    </lineage>
</organism>
<evidence type="ECO:0000313" key="2">
    <source>
        <dbReference type="Proteomes" id="UP001319846"/>
    </source>
</evidence>